<name>A0AAE3KQ21_9CYAN</name>
<evidence type="ECO:0000256" key="1">
    <source>
        <dbReference type="SAM" id="Phobius"/>
    </source>
</evidence>
<dbReference type="EMBL" id="JAMZMM010000330">
    <property type="protein sequence ID" value="MCP2731431.1"/>
    <property type="molecule type" value="Genomic_DNA"/>
</dbReference>
<dbReference type="AlphaFoldDB" id="A0AAE3KQ21"/>
<comment type="caution">
    <text evidence="2">The sequence shown here is derived from an EMBL/GenBank/DDBJ whole genome shotgun (WGS) entry which is preliminary data.</text>
</comment>
<accession>A0AAE3KQ21</accession>
<proteinExistence type="predicted"/>
<feature type="transmembrane region" description="Helical" evidence="1">
    <location>
        <begin position="53"/>
        <end position="72"/>
    </location>
</feature>
<dbReference type="RefSeq" id="WP_254014170.1">
    <property type="nucleotide sequence ID" value="NZ_JAMZMM010000330.1"/>
</dbReference>
<gene>
    <name evidence="2" type="ORF">NJ959_23680</name>
</gene>
<keyword evidence="1" id="KW-0472">Membrane</keyword>
<keyword evidence="1" id="KW-0812">Transmembrane</keyword>
<sequence>MVVLDLQAVTTLWHTISYLPELNSQVSLDWLVLAQNVTDPDVLGQMQRAFSNFINSGQVWALLIGLVVGYMFRGMSSY</sequence>
<protein>
    <submittedName>
        <fullName evidence="2">Uncharacterized protein</fullName>
    </submittedName>
</protein>
<keyword evidence="3" id="KW-1185">Reference proteome</keyword>
<evidence type="ECO:0000313" key="3">
    <source>
        <dbReference type="Proteomes" id="UP001204953"/>
    </source>
</evidence>
<organism evidence="2 3">
    <name type="scientific">Limnofasciculus baicalensis BBK-W-15</name>
    <dbReference type="NCBI Taxonomy" id="2699891"/>
    <lineage>
        <taxon>Bacteria</taxon>
        <taxon>Bacillati</taxon>
        <taxon>Cyanobacteriota</taxon>
        <taxon>Cyanophyceae</taxon>
        <taxon>Coleofasciculales</taxon>
        <taxon>Coleofasciculaceae</taxon>
        <taxon>Limnofasciculus</taxon>
        <taxon>Limnofasciculus baicalensis</taxon>
    </lineage>
</organism>
<dbReference type="Proteomes" id="UP001204953">
    <property type="component" value="Unassembled WGS sequence"/>
</dbReference>
<evidence type="ECO:0000313" key="2">
    <source>
        <dbReference type="EMBL" id="MCP2731431.1"/>
    </source>
</evidence>
<reference evidence="2" key="1">
    <citation type="submission" date="2022-06" db="EMBL/GenBank/DDBJ databases">
        <title>New cyanobacteria of genus Symplocastrum in benthos of Lake Baikal.</title>
        <authorList>
            <person name="Sorokovikova E."/>
            <person name="Tikhonova I."/>
            <person name="Krasnopeev A."/>
            <person name="Evseev P."/>
            <person name="Gladkikh A."/>
            <person name="Belykh O."/>
        </authorList>
    </citation>
    <scope>NUCLEOTIDE SEQUENCE</scope>
    <source>
        <strain evidence="2">BBK-W-15</strain>
    </source>
</reference>
<keyword evidence="1" id="KW-1133">Transmembrane helix</keyword>